<dbReference type="EMBL" id="QZXA01000006">
    <property type="protein sequence ID" value="RJT33027.1"/>
    <property type="molecule type" value="Genomic_DNA"/>
</dbReference>
<dbReference type="AlphaFoldDB" id="A0A6M7TGA9"/>
<dbReference type="GO" id="GO:0009103">
    <property type="term" value="P:lipopolysaccharide biosynthetic process"/>
    <property type="evidence" value="ECO:0007669"/>
    <property type="project" value="TreeGrafter"/>
</dbReference>
<gene>
    <name evidence="1" type="ORF">D3242_16855</name>
</gene>
<keyword evidence="1" id="KW-0808">Transferase</keyword>
<evidence type="ECO:0000313" key="1">
    <source>
        <dbReference type="EMBL" id="RJT33027.1"/>
    </source>
</evidence>
<dbReference type="GO" id="GO:0016020">
    <property type="term" value="C:membrane"/>
    <property type="evidence" value="ECO:0007669"/>
    <property type="project" value="TreeGrafter"/>
</dbReference>
<dbReference type="Proteomes" id="UP000275530">
    <property type="component" value="Unassembled WGS sequence"/>
</dbReference>
<dbReference type="RefSeq" id="WP_038649548.1">
    <property type="nucleotide sequence ID" value="NZ_CP033507.1"/>
</dbReference>
<name>A0A6M7TGA9_9HYPH</name>
<reference evidence="1 2" key="1">
    <citation type="submission" date="2018-09" db="EMBL/GenBank/DDBJ databases">
        <title>Mesorhizobium carmichaelinearum sp. nov. isolated from Carmichaelinea spp. root nodules in New Zealand.</title>
        <authorList>
            <person name="De Meyer S.E."/>
        </authorList>
    </citation>
    <scope>NUCLEOTIDE SEQUENCE [LARGE SCALE GENOMIC DNA]</scope>
    <source>
        <strain evidence="1 2">LMG 28313</strain>
    </source>
</reference>
<dbReference type="GO" id="GO:0016747">
    <property type="term" value="F:acyltransferase activity, transferring groups other than amino-acyl groups"/>
    <property type="evidence" value="ECO:0007669"/>
    <property type="project" value="InterPro"/>
</dbReference>
<dbReference type="InterPro" id="IPR050879">
    <property type="entry name" value="Acyltransferase_3"/>
</dbReference>
<keyword evidence="2" id="KW-1185">Reference proteome</keyword>
<keyword evidence="1" id="KW-0012">Acyltransferase</keyword>
<dbReference type="InterPro" id="IPR002656">
    <property type="entry name" value="Acyl_transf_3_dom"/>
</dbReference>
<dbReference type="PANTHER" id="PTHR23028:SF53">
    <property type="entry name" value="ACYL_TRANSF_3 DOMAIN-CONTAINING PROTEIN"/>
    <property type="match status" value="1"/>
</dbReference>
<sequence>MVGLYDIWPAFVVVALLWPLAGMPLFQRVGFGSNSSRVRAIDGMRGYLALAVVLHHAVIYHEMLVTGAWKYPPSAFYGPLGQVGVSLFFIISAYLFWGKLLSAKSPVEFPTLLLKRAFRIGPLYVVAVGTAMALEVADGAIDYSAFATYERAFFNLLFGVFGYVPLSSSRICVLACVTWTLPYEWLFYFSLPIAAIFSRHPVARIGLPVVLLAFSILMSVNGGSPAYGYLGLFAGGMLCATLEAHGLLVKWHRHALSAVALAMLVGIFVIYKTAYAPGPMLLCIATFFLVVTGADFFGLLTASRSVRLGEISFGIYLLQGLAFVSTFSIAPLRAFAMDNAAQYWLVMLIAMVLLVLMALVAHLVVEKPGVSLGNRLAAVLRLSTQREVRETTAADAGQPWRIRDVSQDSLQAAHNAQER</sequence>
<dbReference type="PANTHER" id="PTHR23028">
    <property type="entry name" value="ACETYLTRANSFERASE"/>
    <property type="match status" value="1"/>
</dbReference>
<accession>A0A6M7TGA9</accession>
<organism evidence="1 2">
    <name type="scientific">Mesorhizobium jarvisii</name>
    <dbReference type="NCBI Taxonomy" id="1777867"/>
    <lineage>
        <taxon>Bacteria</taxon>
        <taxon>Pseudomonadati</taxon>
        <taxon>Pseudomonadota</taxon>
        <taxon>Alphaproteobacteria</taxon>
        <taxon>Hyphomicrobiales</taxon>
        <taxon>Phyllobacteriaceae</taxon>
        <taxon>Mesorhizobium</taxon>
    </lineage>
</organism>
<proteinExistence type="predicted"/>
<dbReference type="Pfam" id="PF01757">
    <property type="entry name" value="Acyl_transf_3"/>
    <property type="match status" value="1"/>
</dbReference>
<comment type="caution">
    <text evidence="1">The sequence shown here is derived from an EMBL/GenBank/DDBJ whole genome shotgun (WGS) entry which is preliminary data.</text>
</comment>
<evidence type="ECO:0000313" key="2">
    <source>
        <dbReference type="Proteomes" id="UP000275530"/>
    </source>
</evidence>
<protein>
    <submittedName>
        <fullName evidence="1">Acyltransferase</fullName>
    </submittedName>
</protein>